<organism evidence="3 4">
    <name type="scientific">Phycicoccus endophyticus</name>
    <dbReference type="NCBI Taxonomy" id="1690220"/>
    <lineage>
        <taxon>Bacteria</taxon>
        <taxon>Bacillati</taxon>
        <taxon>Actinomycetota</taxon>
        <taxon>Actinomycetes</taxon>
        <taxon>Micrococcales</taxon>
        <taxon>Intrasporangiaceae</taxon>
        <taxon>Phycicoccus</taxon>
    </lineage>
</organism>
<feature type="domain" description="Phospholipid/glycerol acyltransferase" evidence="2">
    <location>
        <begin position="129"/>
        <end position="273"/>
    </location>
</feature>
<evidence type="ECO:0000313" key="4">
    <source>
        <dbReference type="Proteomes" id="UP000515976"/>
    </source>
</evidence>
<evidence type="ECO:0000259" key="2">
    <source>
        <dbReference type="SMART" id="SM00563"/>
    </source>
</evidence>
<dbReference type="AlphaFoldDB" id="A0A7G9R190"/>
<dbReference type="RefSeq" id="WP_166099614.1">
    <property type="nucleotide sequence ID" value="NZ_BMMY01000005.1"/>
</dbReference>
<keyword evidence="3" id="KW-0012">Acyltransferase</keyword>
<dbReference type="Proteomes" id="UP000515976">
    <property type="component" value="Chromosome"/>
</dbReference>
<dbReference type="EMBL" id="CP060712">
    <property type="protein sequence ID" value="QNN49365.1"/>
    <property type="molecule type" value="Genomic_DNA"/>
</dbReference>
<keyword evidence="3" id="KW-0808">Transferase</keyword>
<dbReference type="KEGG" id="pei:H9L10_14385"/>
<sequence>MRARSIPPPPPAVRRLLAPLWPLVGVVVTGLMVPVVLAGAVHALVDRRARLLRMACLAVLLLWVDIRTLARCWALAAGSVTSGRVPWRRAHERVFTEALDALMFYTRRWLGLEVRLSDRMHFGTDGRPLLALARHAGPFDSLAIAWLLARTAGRLPRIVLAEALRWDPGVDTLLTRLDSYFVPSAGRDRLAGVRGMAASLAPDDVLLLFPEGENWTPARRARLIERLRRGGEDERAERAERLVNVLPPKVRGAWAARSARPDADVMIVAHAGYGQLSSARLVWEAMPFHDRPFLVRTWTYRAEDVPDEPVAFAAWLEARWRQVDAWVSTHTAAGGIPTALGPDEQTGA</sequence>
<proteinExistence type="predicted"/>
<evidence type="ECO:0000256" key="1">
    <source>
        <dbReference type="SAM" id="Phobius"/>
    </source>
</evidence>
<protein>
    <submittedName>
        <fullName evidence="3">1-acyl-sn-glycerol-3-phosphate acyltransferase</fullName>
    </submittedName>
</protein>
<keyword evidence="1" id="KW-0812">Transmembrane</keyword>
<dbReference type="GO" id="GO:0016746">
    <property type="term" value="F:acyltransferase activity"/>
    <property type="evidence" value="ECO:0007669"/>
    <property type="project" value="UniProtKB-KW"/>
</dbReference>
<reference evidence="3 4" key="1">
    <citation type="submission" date="2020-08" db="EMBL/GenBank/DDBJ databases">
        <title>Genome sequence of Phycicoccus endophyticus JCM 31784T.</title>
        <authorList>
            <person name="Hyun D.-W."/>
            <person name="Bae J.-W."/>
        </authorList>
    </citation>
    <scope>NUCLEOTIDE SEQUENCE [LARGE SCALE GENOMIC DNA]</scope>
    <source>
        <strain evidence="3 4">JCM 31784</strain>
    </source>
</reference>
<feature type="transmembrane region" description="Helical" evidence="1">
    <location>
        <begin position="20"/>
        <end position="44"/>
    </location>
</feature>
<dbReference type="SUPFAM" id="SSF69593">
    <property type="entry name" value="Glycerol-3-phosphate (1)-acyltransferase"/>
    <property type="match status" value="1"/>
</dbReference>
<keyword evidence="4" id="KW-1185">Reference proteome</keyword>
<dbReference type="Pfam" id="PF01553">
    <property type="entry name" value="Acyltransferase"/>
    <property type="match status" value="1"/>
</dbReference>
<dbReference type="SMART" id="SM00563">
    <property type="entry name" value="PlsC"/>
    <property type="match status" value="1"/>
</dbReference>
<accession>A0A7G9R190</accession>
<dbReference type="InterPro" id="IPR002123">
    <property type="entry name" value="Plipid/glycerol_acylTrfase"/>
</dbReference>
<name>A0A7G9R190_9MICO</name>
<keyword evidence="1" id="KW-1133">Transmembrane helix</keyword>
<keyword evidence="1" id="KW-0472">Membrane</keyword>
<evidence type="ECO:0000313" key="3">
    <source>
        <dbReference type="EMBL" id="QNN49365.1"/>
    </source>
</evidence>
<feature type="transmembrane region" description="Helical" evidence="1">
    <location>
        <begin position="51"/>
        <end position="70"/>
    </location>
</feature>
<gene>
    <name evidence="3" type="ORF">H9L10_14385</name>
</gene>